<evidence type="ECO:0000313" key="1">
    <source>
        <dbReference type="EMBL" id="QQK08613.1"/>
    </source>
</evidence>
<proteinExistence type="predicted"/>
<accession>A0AC61N0R2</accession>
<organism evidence="1 2">
    <name type="scientific">Miniphocaeibacter halophilus</name>
    <dbReference type="NCBI Taxonomy" id="2931922"/>
    <lineage>
        <taxon>Bacteria</taxon>
        <taxon>Bacillati</taxon>
        <taxon>Bacillota</taxon>
        <taxon>Tissierellia</taxon>
        <taxon>Tissierellales</taxon>
        <taxon>Peptoniphilaceae</taxon>
        <taxon>Miniphocaeibacter</taxon>
    </lineage>
</organism>
<gene>
    <name evidence="1" type="ORF">JFY71_03470</name>
</gene>
<keyword evidence="2" id="KW-1185">Reference proteome</keyword>
<reference evidence="1 2" key="1">
    <citation type="journal article" date="2022" name="Int. J. Syst. Evol. Microbiol.">
        <title>Miniphocaeibacter halophilus sp. nov., an ammonium-tolerant acetate-producing bacterium isolated from a biogas system.</title>
        <authorList>
            <person name="Schnurer A."/>
            <person name="Singh A."/>
            <person name="Bi S."/>
            <person name="Qiao W."/>
            <person name="Westerholm M."/>
        </authorList>
    </citation>
    <scope>NUCLEOTIDE SEQUENCE [LARGE SCALE GENOMIC DNA]</scope>
    <source>
        <strain evidence="1 2">AMB_01</strain>
    </source>
</reference>
<protein>
    <submittedName>
        <fullName evidence="1">Multidrug transporter MATE</fullName>
    </submittedName>
</protein>
<name>A0AC61N0R2_9FIRM</name>
<dbReference type="Proteomes" id="UP000595814">
    <property type="component" value="Chromosome"/>
</dbReference>
<sequence length="435" mass="49909">MINRSNKFKIIKELNTFAAPLVINNLFNTLISIVLASIVGRISINAISTYGIVDNFIYSLIGVLTVGVISFNIYASRVIEKDYSQFLNWFKSIFILNFIIGVFALIIIFLFSENIMRYIYDFEGRELIVGIKFLRIMSLTILLNAIIFSMTNLLKVRKKTNEILKIGVVSSIIQVILSYIFTKYIFSGDYKLTGIALASVMSLILNVTYYIYILWDDFKLITNIKSSKKLILIKLSIPLVFQEILEGALFSVVIMALIKRSGTDILSAYNINYVMVGVFLTPMYMYCNGLIVLMGEAIGRKDKESVRNLPRVATFLTLFFYVILAVLFYIFKDIVVAYFTDEIELKEIVKNIMIPVFFLSGFQIFFEISKYSLQAIGKEKITLYSTGVINIFTILILLFIYNSNIFNLYTILLFVAFNYLSLAIVFRILFFKSLK</sequence>
<dbReference type="EMBL" id="CP066744">
    <property type="protein sequence ID" value="QQK08613.1"/>
    <property type="molecule type" value="Genomic_DNA"/>
</dbReference>
<evidence type="ECO:0000313" key="2">
    <source>
        <dbReference type="Proteomes" id="UP000595814"/>
    </source>
</evidence>